<gene>
    <name evidence="1" type="ORF">XM38_046600</name>
</gene>
<dbReference type="STRING" id="1641165.XM38_19455"/>
<reference evidence="1 2" key="1">
    <citation type="journal article" date="2016" name="Biochim. Biophys. Acta">
        <title>Characterization of red-shifted phycobilisomes isolated from the chlorophyll f-containing cyanobacterium Halomicronema hongdechloris.</title>
        <authorList>
            <person name="Li Y."/>
            <person name="Lin Y."/>
            <person name="Garvey C.J."/>
            <person name="Birch D."/>
            <person name="Corkery R.W."/>
            <person name="Loughlin P.C."/>
            <person name="Scheer H."/>
            <person name="Willows R.D."/>
            <person name="Chen M."/>
        </authorList>
    </citation>
    <scope>NUCLEOTIDE SEQUENCE [LARGE SCALE GENOMIC DNA]</scope>
    <source>
        <strain evidence="1 2">C2206</strain>
    </source>
</reference>
<name>A0A1Z3HTP3_9CYAN</name>
<dbReference type="RefSeq" id="WP_088431100.1">
    <property type="nucleotide sequence ID" value="NZ_CP021983.2"/>
</dbReference>
<dbReference type="AlphaFoldDB" id="A0A1Z3HTP3"/>
<dbReference type="OrthoDB" id="483014at2"/>
<dbReference type="KEGG" id="hhg:XM38_046600"/>
<dbReference type="CDD" id="cd00838">
    <property type="entry name" value="MPP_superfamily"/>
    <property type="match status" value="1"/>
</dbReference>
<dbReference type="SUPFAM" id="SSF56300">
    <property type="entry name" value="Metallo-dependent phosphatases"/>
    <property type="match status" value="1"/>
</dbReference>
<evidence type="ECO:0000313" key="1">
    <source>
        <dbReference type="EMBL" id="ASC73688.1"/>
    </source>
</evidence>
<evidence type="ECO:0000313" key="2">
    <source>
        <dbReference type="Proteomes" id="UP000191901"/>
    </source>
</evidence>
<dbReference type="InterPro" id="IPR029052">
    <property type="entry name" value="Metallo-depent_PP-like"/>
</dbReference>
<organism evidence="1 2">
    <name type="scientific">Halomicronema hongdechloris C2206</name>
    <dbReference type="NCBI Taxonomy" id="1641165"/>
    <lineage>
        <taxon>Bacteria</taxon>
        <taxon>Bacillati</taxon>
        <taxon>Cyanobacteriota</taxon>
        <taxon>Cyanophyceae</taxon>
        <taxon>Nodosilineales</taxon>
        <taxon>Nodosilineaceae</taxon>
        <taxon>Halomicronema</taxon>
    </lineage>
</organism>
<dbReference type="EMBL" id="CP021983">
    <property type="protein sequence ID" value="ASC73688.1"/>
    <property type="molecule type" value="Genomic_DNA"/>
</dbReference>
<evidence type="ECO:0008006" key="3">
    <source>
        <dbReference type="Google" id="ProtNLM"/>
    </source>
</evidence>
<protein>
    <recommendedName>
        <fullName evidence="3">Metallophosphatase</fullName>
    </recommendedName>
</protein>
<keyword evidence="2" id="KW-1185">Reference proteome</keyword>
<proteinExistence type="predicted"/>
<dbReference type="Proteomes" id="UP000191901">
    <property type="component" value="Chromosome"/>
</dbReference>
<sequence length="249" mass="27715">MTHWAILSGINGNLPAYEAVLVDLKRLRCEVEALYILGDLVGPHSQCEALVQRVRQPRKHELTPQVCIGWWEEQCFNLHGMGNDPEATELLKQTGTDGVERLWKSVSRQTVQWLKSLDFGFFELDCLLIHGSTVGCHDRLTPETPPMQLLDRLLRADAKTLFCGRSGLTFHLQIPEGAVTSTVATLDAPAQTMTQTVRDRQVVGVGSVGKEPGKATYTLYSPYTNAVSFRTVRYGAQGKGFGWQLTDKK</sequence>
<dbReference type="Gene3D" id="3.60.21.10">
    <property type="match status" value="1"/>
</dbReference>
<accession>A0A1Z3HTP3</accession>